<proteinExistence type="predicted"/>
<dbReference type="EMBL" id="JACSDY010000012">
    <property type="protein sequence ID" value="KAF7413316.1"/>
    <property type="molecule type" value="Genomic_DNA"/>
</dbReference>
<evidence type="ECO:0000313" key="2">
    <source>
        <dbReference type="EMBL" id="KAF7413316.1"/>
    </source>
</evidence>
<protein>
    <submittedName>
        <fullName evidence="2">Uncharacterized protein</fullName>
    </submittedName>
</protein>
<sequence length="71" mass="8063">MDKERNIVNGEGRKRILQRISSSQRENLASLRSMAFRLFIMVGIGGWLVGWLFGWSVGRLVDRSVGRSVGR</sequence>
<evidence type="ECO:0000313" key="3">
    <source>
        <dbReference type="Proteomes" id="UP000600918"/>
    </source>
</evidence>
<organism evidence="2 3">
    <name type="scientific">Vespula pensylvanica</name>
    <name type="common">Western yellow jacket</name>
    <name type="synonym">Wasp</name>
    <dbReference type="NCBI Taxonomy" id="30213"/>
    <lineage>
        <taxon>Eukaryota</taxon>
        <taxon>Metazoa</taxon>
        <taxon>Ecdysozoa</taxon>
        <taxon>Arthropoda</taxon>
        <taxon>Hexapoda</taxon>
        <taxon>Insecta</taxon>
        <taxon>Pterygota</taxon>
        <taxon>Neoptera</taxon>
        <taxon>Endopterygota</taxon>
        <taxon>Hymenoptera</taxon>
        <taxon>Apocrita</taxon>
        <taxon>Aculeata</taxon>
        <taxon>Vespoidea</taxon>
        <taxon>Vespidae</taxon>
        <taxon>Vespinae</taxon>
        <taxon>Vespula</taxon>
    </lineage>
</organism>
<keyword evidence="1" id="KW-0812">Transmembrane</keyword>
<dbReference type="AlphaFoldDB" id="A0A834KUS0"/>
<evidence type="ECO:0000256" key="1">
    <source>
        <dbReference type="SAM" id="Phobius"/>
    </source>
</evidence>
<name>A0A834KUS0_VESPE</name>
<accession>A0A834KUS0</accession>
<dbReference type="Proteomes" id="UP000600918">
    <property type="component" value="Unassembled WGS sequence"/>
</dbReference>
<keyword evidence="1" id="KW-1133">Transmembrane helix</keyword>
<keyword evidence="1" id="KW-0472">Membrane</keyword>
<keyword evidence="3" id="KW-1185">Reference proteome</keyword>
<feature type="transmembrane region" description="Helical" evidence="1">
    <location>
        <begin position="34"/>
        <end position="54"/>
    </location>
</feature>
<gene>
    <name evidence="2" type="ORF">H0235_013167</name>
</gene>
<comment type="caution">
    <text evidence="2">The sequence shown here is derived from an EMBL/GenBank/DDBJ whole genome shotgun (WGS) entry which is preliminary data.</text>
</comment>
<reference evidence="2" key="1">
    <citation type="journal article" date="2020" name="G3 (Bethesda)">
        <title>High-Quality Assemblies for Three Invasive Social Wasps from the &lt;i&gt;Vespula&lt;/i&gt; Genus.</title>
        <authorList>
            <person name="Harrop T.W.R."/>
            <person name="Guhlin J."/>
            <person name="McLaughlin G.M."/>
            <person name="Permina E."/>
            <person name="Stockwell P."/>
            <person name="Gilligan J."/>
            <person name="Le Lec M.F."/>
            <person name="Gruber M.A.M."/>
            <person name="Quinn O."/>
            <person name="Lovegrove M."/>
            <person name="Duncan E.J."/>
            <person name="Remnant E.J."/>
            <person name="Van Eeckhoven J."/>
            <person name="Graham B."/>
            <person name="Knapp R.A."/>
            <person name="Langford K.W."/>
            <person name="Kronenberg Z."/>
            <person name="Press M.O."/>
            <person name="Eacker S.M."/>
            <person name="Wilson-Rankin E.E."/>
            <person name="Purcell J."/>
            <person name="Lester P.J."/>
            <person name="Dearden P.K."/>
        </authorList>
    </citation>
    <scope>NUCLEOTIDE SEQUENCE</scope>
    <source>
        <strain evidence="2">Volc-1</strain>
    </source>
</reference>